<evidence type="ECO:0000259" key="1">
    <source>
        <dbReference type="Pfam" id="PF05448"/>
    </source>
</evidence>
<accession>A0ABW5GEQ3</accession>
<reference evidence="3" key="1">
    <citation type="journal article" date="2019" name="Int. J. Syst. Evol. Microbiol.">
        <title>The Global Catalogue of Microorganisms (GCM) 10K type strain sequencing project: providing services to taxonomists for standard genome sequencing and annotation.</title>
        <authorList>
            <consortium name="The Broad Institute Genomics Platform"/>
            <consortium name="The Broad Institute Genome Sequencing Center for Infectious Disease"/>
            <person name="Wu L."/>
            <person name="Ma J."/>
        </authorList>
    </citation>
    <scope>NUCLEOTIDE SEQUENCE [LARGE SCALE GENOMIC DNA]</scope>
    <source>
        <strain evidence="3">CGMCC 4.7643</strain>
    </source>
</reference>
<dbReference type="PANTHER" id="PTHR40111">
    <property type="entry name" value="CEPHALOSPORIN-C DEACETYLASE"/>
    <property type="match status" value="1"/>
</dbReference>
<sequence>MTSSSRKPETAAITVGKPADFAEFWAETLRAAEAVDPAPELIHRPGLSTDRVTVGELSYTSFGGVRVTSWYTAPAAPAPPGGYPVVLHIPGYISEPAVMKSWAERGYVAIDLAPRGKLRANAVVDPGFPGLLVDHITDRFAYTYRGFYVDVVRALDVVAGLPGVDAERIGVWGSSQGGGLGIISAALRPERVRCVVAGAPYLCGIMAATRLTRSYPYEEITEYLRLDPGHEAKITETVSYFDGLNFAADVRAPILVYLGMEDDVCPPETGFSVYRLLPEPKTLLTYERCAHHAGLRWAVPEVEKFLDGFLEPSGAIA</sequence>
<proteinExistence type="predicted"/>
<dbReference type="Proteomes" id="UP001597419">
    <property type="component" value="Unassembled WGS sequence"/>
</dbReference>
<dbReference type="InterPro" id="IPR029058">
    <property type="entry name" value="AB_hydrolase_fold"/>
</dbReference>
<comment type="caution">
    <text evidence="2">The sequence shown here is derived from an EMBL/GenBank/DDBJ whole genome shotgun (WGS) entry which is preliminary data.</text>
</comment>
<feature type="domain" description="Acetyl xylan esterase" evidence="1">
    <location>
        <begin position="17"/>
        <end position="306"/>
    </location>
</feature>
<keyword evidence="3" id="KW-1185">Reference proteome</keyword>
<name>A0ABW5GEQ3_9PSEU</name>
<dbReference type="SUPFAM" id="SSF53474">
    <property type="entry name" value="alpha/beta-Hydrolases"/>
    <property type="match status" value="1"/>
</dbReference>
<dbReference type="InterPro" id="IPR039069">
    <property type="entry name" value="CE7"/>
</dbReference>
<protein>
    <submittedName>
        <fullName evidence="2">Acetylxylan esterase</fullName>
    </submittedName>
</protein>
<organism evidence="2 3">
    <name type="scientific">Amycolatopsis samaneae</name>
    <dbReference type="NCBI Taxonomy" id="664691"/>
    <lineage>
        <taxon>Bacteria</taxon>
        <taxon>Bacillati</taxon>
        <taxon>Actinomycetota</taxon>
        <taxon>Actinomycetes</taxon>
        <taxon>Pseudonocardiales</taxon>
        <taxon>Pseudonocardiaceae</taxon>
        <taxon>Amycolatopsis</taxon>
    </lineage>
</organism>
<evidence type="ECO:0000313" key="3">
    <source>
        <dbReference type="Proteomes" id="UP001597419"/>
    </source>
</evidence>
<dbReference type="EMBL" id="JBHUKU010000007">
    <property type="protein sequence ID" value="MFD2460011.1"/>
    <property type="molecule type" value="Genomic_DNA"/>
</dbReference>
<evidence type="ECO:0000313" key="2">
    <source>
        <dbReference type="EMBL" id="MFD2460011.1"/>
    </source>
</evidence>
<dbReference type="Pfam" id="PF05448">
    <property type="entry name" value="AXE1"/>
    <property type="match status" value="1"/>
</dbReference>
<gene>
    <name evidence="2" type="ORF">ACFSYJ_15470</name>
</gene>
<dbReference type="PANTHER" id="PTHR40111:SF1">
    <property type="entry name" value="CEPHALOSPORIN-C DEACETYLASE"/>
    <property type="match status" value="1"/>
</dbReference>
<dbReference type="InterPro" id="IPR008391">
    <property type="entry name" value="AXE1_dom"/>
</dbReference>
<dbReference type="Gene3D" id="3.40.50.1820">
    <property type="entry name" value="alpha/beta hydrolase"/>
    <property type="match status" value="1"/>
</dbReference>
<dbReference type="RefSeq" id="WP_345402509.1">
    <property type="nucleotide sequence ID" value="NZ_BAABHG010000014.1"/>
</dbReference>